<dbReference type="AlphaFoldDB" id="G0EDR1"/>
<reference evidence="8 9" key="1">
    <citation type="journal article" date="2011" name="Stand. Genomic Sci.">
        <title>Complete genome sequence of the hyperthermophilic chemolithoautotroph Pyrolobus fumarii type strain (1A).</title>
        <authorList>
            <person name="Anderson I."/>
            <person name="Goker M."/>
            <person name="Nolan M."/>
            <person name="Lucas S."/>
            <person name="Hammon N."/>
            <person name="Deshpande S."/>
            <person name="Cheng J.F."/>
            <person name="Tapia R."/>
            <person name="Han C."/>
            <person name="Goodwin L."/>
            <person name="Pitluck S."/>
            <person name="Huntemann M."/>
            <person name="Liolios K."/>
            <person name="Ivanova N."/>
            <person name="Pagani I."/>
            <person name="Mavromatis K."/>
            <person name="Ovchinikova G."/>
            <person name="Pati A."/>
            <person name="Chen A."/>
            <person name="Palaniappan K."/>
            <person name="Land M."/>
            <person name="Hauser L."/>
            <person name="Brambilla E.M."/>
            <person name="Huber H."/>
            <person name="Yasawong M."/>
            <person name="Rohde M."/>
            <person name="Spring S."/>
            <person name="Abt B."/>
            <person name="Sikorski J."/>
            <person name="Wirth R."/>
            <person name="Detter J.C."/>
            <person name="Woyke T."/>
            <person name="Bristow J."/>
            <person name="Eisen J.A."/>
            <person name="Markowitz V."/>
            <person name="Hugenholtz P."/>
            <person name="Kyrpides N.C."/>
            <person name="Klenk H.P."/>
            <person name="Lapidus A."/>
        </authorList>
    </citation>
    <scope>NUCLEOTIDE SEQUENCE [LARGE SCALE GENOMIC DNA]</scope>
    <source>
        <strain evidence="9">DSM 11204 / 1A</strain>
    </source>
</reference>
<dbReference type="GO" id="GO:0019344">
    <property type="term" value="P:cysteine biosynthetic process"/>
    <property type="evidence" value="ECO:0007669"/>
    <property type="project" value="UniProtKB-KW"/>
</dbReference>
<dbReference type="GO" id="GO:0016740">
    <property type="term" value="F:transferase activity"/>
    <property type="evidence" value="ECO:0007669"/>
    <property type="project" value="UniProtKB-KW"/>
</dbReference>
<dbReference type="InterPro" id="IPR001926">
    <property type="entry name" value="TrpB-like_PALP"/>
</dbReference>
<evidence type="ECO:0000256" key="3">
    <source>
        <dbReference type="ARBA" id="ARBA00022605"/>
    </source>
</evidence>
<organism evidence="8 9">
    <name type="scientific">Pyrolobus fumarii (strain DSM 11204 / 1A)</name>
    <dbReference type="NCBI Taxonomy" id="694429"/>
    <lineage>
        <taxon>Archaea</taxon>
        <taxon>Thermoproteota</taxon>
        <taxon>Thermoprotei</taxon>
        <taxon>Desulfurococcales</taxon>
        <taxon>Pyrodictiaceae</taxon>
        <taxon>Pyrolobus</taxon>
    </lineage>
</organism>
<dbReference type="SUPFAM" id="SSF53686">
    <property type="entry name" value="Tryptophan synthase beta subunit-like PLP-dependent enzymes"/>
    <property type="match status" value="1"/>
</dbReference>
<evidence type="ECO:0000256" key="5">
    <source>
        <dbReference type="ARBA" id="ARBA00022898"/>
    </source>
</evidence>
<evidence type="ECO:0000256" key="2">
    <source>
        <dbReference type="ARBA" id="ARBA00007103"/>
    </source>
</evidence>
<dbReference type="EMBL" id="CP002838">
    <property type="protein sequence ID" value="AEM38680.1"/>
    <property type="molecule type" value="Genomic_DNA"/>
</dbReference>
<dbReference type="GeneID" id="11139282"/>
<accession>G0EDR1</accession>
<evidence type="ECO:0000256" key="4">
    <source>
        <dbReference type="ARBA" id="ARBA00022679"/>
    </source>
</evidence>
<dbReference type="Pfam" id="PF00291">
    <property type="entry name" value="PALP"/>
    <property type="match status" value="1"/>
</dbReference>
<keyword evidence="5" id="KW-0663">Pyridoxal phosphate</keyword>
<sequence>MRMCATRVEDTPLHLVGCTPAVWLRKHDPNSARILVKLEYMNPTGSHKDRIALYMIKDALERGKVQPGDTVVEASSGNTAVSVAWVARLLGLRAVIIVPRTTSSVKIGLLQALGADVRFVETANMDEMVETAKEVANEVGGYYLDQFSNPANPRAHYETTGPELFEQAGGHIDAFVMGVGTGGTITGVGRFLRERLGRRVRIIAVVPRGSPIAGGPGGSAADRIEGLAGDYKKPRNFDESVVDEIVEVPASVAEETALRLAREEGILAGPSTGAALWVAMRVAQELGSDAVVASIAADSIQRYPWLLERVSQSRT</sequence>
<dbReference type="Gene3D" id="3.40.50.1100">
    <property type="match status" value="2"/>
</dbReference>
<dbReference type="FunFam" id="3.40.50.1100:FF:000016">
    <property type="entry name" value="Cysteine synthase A"/>
    <property type="match status" value="1"/>
</dbReference>
<keyword evidence="9" id="KW-1185">Reference proteome</keyword>
<dbReference type="eggNOG" id="arCOG01430">
    <property type="taxonomic scope" value="Archaea"/>
</dbReference>
<evidence type="ECO:0000256" key="1">
    <source>
        <dbReference type="ARBA" id="ARBA00001933"/>
    </source>
</evidence>
<dbReference type="InterPro" id="IPR050214">
    <property type="entry name" value="Cys_Synth/Cystath_Beta-Synth"/>
</dbReference>
<feature type="domain" description="Tryptophan synthase beta chain-like PALP" evidence="7">
    <location>
        <begin position="15"/>
        <end position="295"/>
    </location>
</feature>
<evidence type="ECO:0000256" key="6">
    <source>
        <dbReference type="ARBA" id="ARBA00023192"/>
    </source>
</evidence>
<evidence type="ECO:0000313" key="9">
    <source>
        <dbReference type="Proteomes" id="UP000001037"/>
    </source>
</evidence>
<keyword evidence="3" id="KW-0028">Amino-acid biosynthesis</keyword>
<dbReference type="InParanoid" id="G0EDR1"/>
<comment type="cofactor">
    <cofactor evidence="1">
        <name>pyridoxal 5'-phosphate</name>
        <dbReference type="ChEBI" id="CHEBI:597326"/>
    </cofactor>
</comment>
<comment type="similarity">
    <text evidence="2">Belongs to the cysteine synthase/cystathionine beta-synthase family.</text>
</comment>
<dbReference type="HOGENOM" id="CLU_021018_1_0_2"/>
<dbReference type="KEGG" id="pfm:Pyrfu_0811"/>
<dbReference type="STRING" id="694429.Pyrfu_0811"/>
<keyword evidence="4" id="KW-0808">Transferase</keyword>
<gene>
    <name evidence="8" type="ordered locus">Pyrfu_0811</name>
</gene>
<dbReference type="PANTHER" id="PTHR10314">
    <property type="entry name" value="CYSTATHIONINE BETA-SYNTHASE"/>
    <property type="match status" value="1"/>
</dbReference>
<keyword evidence="6" id="KW-0198">Cysteine biosynthesis</keyword>
<evidence type="ECO:0000313" key="8">
    <source>
        <dbReference type="EMBL" id="AEM38680.1"/>
    </source>
</evidence>
<proteinExistence type="inferred from homology"/>
<dbReference type="InterPro" id="IPR036052">
    <property type="entry name" value="TrpB-like_PALP_sf"/>
</dbReference>
<dbReference type="CDD" id="cd01561">
    <property type="entry name" value="CBS_like"/>
    <property type="match status" value="1"/>
</dbReference>
<protein>
    <submittedName>
        <fullName evidence="8">Pyridoxal-5'-phosphate-dependent protein beta subunit</fullName>
    </submittedName>
</protein>
<dbReference type="Proteomes" id="UP000001037">
    <property type="component" value="Chromosome"/>
</dbReference>
<name>G0EDR1_PYRF1</name>
<evidence type="ECO:0000259" key="7">
    <source>
        <dbReference type="Pfam" id="PF00291"/>
    </source>
</evidence>
<dbReference type="RefSeq" id="WP_014026357.1">
    <property type="nucleotide sequence ID" value="NC_015931.1"/>
</dbReference>
<dbReference type="OrthoDB" id="10138at2157"/>